<gene>
    <name evidence="2" type="ORF">Q0812_06015</name>
</gene>
<keyword evidence="3" id="KW-1185">Reference proteome</keyword>
<reference evidence="2" key="1">
    <citation type="submission" date="2023-07" db="EMBL/GenBank/DDBJ databases">
        <title>Brevundimonas soil sp. nov., isolated from the soil of chemical plant.</title>
        <authorList>
            <person name="Wu N."/>
        </authorList>
    </citation>
    <scope>NUCLEOTIDE SEQUENCE</scope>
    <source>
        <strain evidence="2">XZ-24</strain>
    </source>
</reference>
<organism evidence="2 3">
    <name type="scientific">Peiella sedimenti</name>
    <dbReference type="NCBI Taxonomy" id="3061083"/>
    <lineage>
        <taxon>Bacteria</taxon>
        <taxon>Pseudomonadati</taxon>
        <taxon>Pseudomonadota</taxon>
        <taxon>Alphaproteobacteria</taxon>
        <taxon>Caulobacterales</taxon>
        <taxon>Caulobacteraceae</taxon>
        <taxon>Peiella</taxon>
    </lineage>
</organism>
<proteinExistence type="predicted"/>
<dbReference type="Pfam" id="PF13601">
    <property type="entry name" value="HTH_34"/>
    <property type="match status" value="1"/>
</dbReference>
<dbReference type="RefSeq" id="WP_302109410.1">
    <property type="nucleotide sequence ID" value="NZ_JAUKTR010000002.1"/>
</dbReference>
<dbReference type="PANTHER" id="PTHR37318:SF1">
    <property type="entry name" value="BSL7504 PROTEIN"/>
    <property type="match status" value="1"/>
</dbReference>
<name>A0ABT8SKG3_9CAUL</name>
<sequence>MAGQSDSGFDIEALDEVIHGRVRLGIMAFLASAGDAEFTTLKSRLQLTDGNLSVHLRKLEEAGYVEVEKRFVGKKPQTRVAISRSGRAAFLNYLKAMQTLVEGGAA</sequence>
<evidence type="ECO:0000313" key="3">
    <source>
        <dbReference type="Proteomes" id="UP001169063"/>
    </source>
</evidence>
<dbReference type="Gene3D" id="1.10.10.10">
    <property type="entry name" value="Winged helix-like DNA-binding domain superfamily/Winged helix DNA-binding domain"/>
    <property type="match status" value="1"/>
</dbReference>
<dbReference type="InterPro" id="IPR036388">
    <property type="entry name" value="WH-like_DNA-bd_sf"/>
</dbReference>
<dbReference type="InterPro" id="IPR011991">
    <property type="entry name" value="ArsR-like_HTH"/>
</dbReference>
<dbReference type="InterPro" id="IPR036390">
    <property type="entry name" value="WH_DNA-bd_sf"/>
</dbReference>
<dbReference type="InterPro" id="IPR027395">
    <property type="entry name" value="WH_DNA-bd_dom"/>
</dbReference>
<dbReference type="Proteomes" id="UP001169063">
    <property type="component" value="Unassembled WGS sequence"/>
</dbReference>
<dbReference type="CDD" id="cd00090">
    <property type="entry name" value="HTH_ARSR"/>
    <property type="match status" value="1"/>
</dbReference>
<feature type="domain" description="Winged helix DNA-binding" evidence="1">
    <location>
        <begin position="22"/>
        <end position="101"/>
    </location>
</feature>
<protein>
    <submittedName>
        <fullName evidence="2">Transcriptional regulator</fullName>
    </submittedName>
</protein>
<accession>A0ABT8SKG3</accession>
<comment type="caution">
    <text evidence="2">The sequence shown here is derived from an EMBL/GenBank/DDBJ whole genome shotgun (WGS) entry which is preliminary data.</text>
</comment>
<dbReference type="PANTHER" id="PTHR37318">
    <property type="entry name" value="BSL7504 PROTEIN"/>
    <property type="match status" value="1"/>
</dbReference>
<dbReference type="SUPFAM" id="SSF46785">
    <property type="entry name" value="Winged helix' DNA-binding domain"/>
    <property type="match status" value="1"/>
</dbReference>
<evidence type="ECO:0000259" key="1">
    <source>
        <dbReference type="Pfam" id="PF13601"/>
    </source>
</evidence>
<dbReference type="EMBL" id="JAUKTR010000002">
    <property type="protein sequence ID" value="MDO1558981.1"/>
    <property type="molecule type" value="Genomic_DNA"/>
</dbReference>
<evidence type="ECO:0000313" key="2">
    <source>
        <dbReference type="EMBL" id="MDO1558981.1"/>
    </source>
</evidence>